<reference evidence="2 3" key="1">
    <citation type="journal article" date="2019" name="Int. J. Syst. Evol. Microbiol.">
        <title>The Global Catalogue of Microorganisms (GCM) 10K type strain sequencing project: providing services to taxonomists for standard genome sequencing and annotation.</title>
        <authorList>
            <consortium name="The Broad Institute Genomics Platform"/>
            <consortium name="The Broad Institute Genome Sequencing Center for Infectious Disease"/>
            <person name="Wu L."/>
            <person name="Ma J."/>
        </authorList>
    </citation>
    <scope>NUCLEOTIDE SEQUENCE [LARGE SCALE GENOMIC DNA]</scope>
    <source>
        <strain evidence="2 3">JCM 14718</strain>
    </source>
</reference>
<sequence length="229" mass="24525">MRALIRALATLFAVLTATAMAVPVAAAQAHLPVIFVHGFAHVSGQQHVFDNMVTQFESGGWTAQQLDVWTYDWKQSNVTTAQQLATEVDRLKKATGAAKVDIVAHSMGSLSSRYYLKSLGGTANVAHWVSLGGPNHGVSGAVLCGFYDSCDDMKPNSPMLQVLNSGNPTPGPTKYETLRSPYHCDLLVPDDSVILTGATNLSIDADCTGHLNLPKNYTFIDTAADFLNS</sequence>
<proteinExistence type="predicted"/>
<evidence type="ECO:0000313" key="2">
    <source>
        <dbReference type="EMBL" id="GAA1665088.1"/>
    </source>
</evidence>
<organism evidence="2 3">
    <name type="scientific">Fodinicola feengrottensis</name>
    <dbReference type="NCBI Taxonomy" id="435914"/>
    <lineage>
        <taxon>Bacteria</taxon>
        <taxon>Bacillati</taxon>
        <taxon>Actinomycetota</taxon>
        <taxon>Actinomycetes</taxon>
        <taxon>Mycobacteriales</taxon>
        <taxon>Fodinicola</taxon>
    </lineage>
</organism>
<dbReference type="Gene3D" id="3.40.50.1820">
    <property type="entry name" value="alpha/beta hydrolase"/>
    <property type="match status" value="1"/>
</dbReference>
<dbReference type="InterPro" id="IPR029058">
    <property type="entry name" value="AB_hydrolase_fold"/>
</dbReference>
<keyword evidence="3" id="KW-1185">Reference proteome</keyword>
<dbReference type="PANTHER" id="PTHR32015">
    <property type="entry name" value="FASTING INDUCED LIPASE"/>
    <property type="match status" value="1"/>
</dbReference>
<keyword evidence="1" id="KW-0732">Signal</keyword>
<evidence type="ECO:0000313" key="3">
    <source>
        <dbReference type="Proteomes" id="UP001500618"/>
    </source>
</evidence>
<accession>A0ABN2G4Z9</accession>
<dbReference type="PANTHER" id="PTHR32015:SF1">
    <property type="entry name" value="LIPASE"/>
    <property type="match status" value="1"/>
</dbReference>
<gene>
    <name evidence="2" type="ORF">GCM10009765_13320</name>
</gene>
<protein>
    <submittedName>
        <fullName evidence="2">Triacylglycerol lipase</fullName>
    </submittedName>
</protein>
<dbReference type="Pfam" id="PF01674">
    <property type="entry name" value="Lipase_2"/>
    <property type="match status" value="1"/>
</dbReference>
<dbReference type="EMBL" id="BAAANY010000005">
    <property type="protein sequence ID" value="GAA1665088.1"/>
    <property type="molecule type" value="Genomic_DNA"/>
</dbReference>
<comment type="caution">
    <text evidence="2">The sequence shown here is derived from an EMBL/GenBank/DDBJ whole genome shotgun (WGS) entry which is preliminary data.</text>
</comment>
<feature type="signal peptide" evidence="1">
    <location>
        <begin position="1"/>
        <end position="21"/>
    </location>
</feature>
<dbReference type="Proteomes" id="UP001500618">
    <property type="component" value="Unassembled WGS sequence"/>
</dbReference>
<dbReference type="InterPro" id="IPR002918">
    <property type="entry name" value="Lipase_EstA/Esterase_EstB"/>
</dbReference>
<evidence type="ECO:0000256" key="1">
    <source>
        <dbReference type="SAM" id="SignalP"/>
    </source>
</evidence>
<name>A0ABN2G4Z9_9ACTN</name>
<feature type="chain" id="PRO_5046530744" evidence="1">
    <location>
        <begin position="22"/>
        <end position="229"/>
    </location>
</feature>
<dbReference type="SUPFAM" id="SSF53474">
    <property type="entry name" value="alpha/beta-Hydrolases"/>
    <property type="match status" value="1"/>
</dbReference>
<dbReference type="RefSeq" id="WP_344308100.1">
    <property type="nucleotide sequence ID" value="NZ_BAAANY010000005.1"/>
</dbReference>